<accession>A0A1Y1X0A3</accession>
<proteinExistence type="predicted"/>
<comment type="caution">
    <text evidence="2">The sequence shown here is derived from an EMBL/GenBank/DDBJ whole genome shotgun (WGS) entry which is preliminary data.</text>
</comment>
<dbReference type="EMBL" id="MCFG01000183">
    <property type="protein sequence ID" value="ORX79220.1"/>
    <property type="molecule type" value="Genomic_DNA"/>
</dbReference>
<name>A0A1Y1X0A3_9FUNG</name>
<keyword evidence="1" id="KW-1133">Transmembrane helix</keyword>
<dbReference type="Proteomes" id="UP000193944">
    <property type="component" value="Unassembled WGS sequence"/>
</dbReference>
<feature type="transmembrane region" description="Helical" evidence="1">
    <location>
        <begin position="60"/>
        <end position="79"/>
    </location>
</feature>
<reference evidence="2 3" key="1">
    <citation type="submission" date="2016-08" db="EMBL/GenBank/DDBJ databases">
        <title>A Parts List for Fungal Cellulosomes Revealed by Comparative Genomics.</title>
        <authorList>
            <consortium name="DOE Joint Genome Institute"/>
            <person name="Haitjema C.H."/>
            <person name="Gilmore S.P."/>
            <person name="Henske J.K."/>
            <person name="Solomon K.V."/>
            <person name="De Groot R."/>
            <person name="Kuo A."/>
            <person name="Mondo S.J."/>
            <person name="Salamov A.A."/>
            <person name="Labutti K."/>
            <person name="Zhao Z."/>
            <person name="Chiniquy J."/>
            <person name="Barry K."/>
            <person name="Brewer H.M."/>
            <person name="Purvine S.O."/>
            <person name="Wright A.T."/>
            <person name="Boxma B."/>
            <person name="Van Alen T."/>
            <person name="Hackstein J.H."/>
            <person name="Baker S.E."/>
            <person name="Grigoriev I.V."/>
            <person name="O'Malley M.A."/>
        </authorList>
    </citation>
    <scope>NUCLEOTIDE SEQUENCE [LARGE SCALE GENOMIC DNA]</scope>
    <source>
        <strain evidence="2 3">S4</strain>
    </source>
</reference>
<evidence type="ECO:0000256" key="1">
    <source>
        <dbReference type="SAM" id="Phobius"/>
    </source>
</evidence>
<sequence length="91" mass="10759">MSILNYIEYLMINLVPPEVNILKCYFYKFSYLHHYLAILNNTHMNTSWVSYHLYIVKDCLLGLTFLLIIKCINMVLAVIESFRLSITGDYD</sequence>
<keyword evidence="3" id="KW-1185">Reference proteome</keyword>
<dbReference type="AlphaFoldDB" id="A0A1Y1X0A3"/>
<organism evidence="2 3">
    <name type="scientific">Anaeromyces robustus</name>
    <dbReference type="NCBI Taxonomy" id="1754192"/>
    <lineage>
        <taxon>Eukaryota</taxon>
        <taxon>Fungi</taxon>
        <taxon>Fungi incertae sedis</taxon>
        <taxon>Chytridiomycota</taxon>
        <taxon>Chytridiomycota incertae sedis</taxon>
        <taxon>Neocallimastigomycetes</taxon>
        <taxon>Neocallimastigales</taxon>
        <taxon>Neocallimastigaceae</taxon>
        <taxon>Anaeromyces</taxon>
    </lineage>
</organism>
<reference evidence="2 3" key="2">
    <citation type="submission" date="2016-08" db="EMBL/GenBank/DDBJ databases">
        <title>Pervasive Adenine N6-methylation of Active Genes in Fungi.</title>
        <authorList>
            <consortium name="DOE Joint Genome Institute"/>
            <person name="Mondo S.J."/>
            <person name="Dannebaum R.O."/>
            <person name="Kuo R.C."/>
            <person name="Labutti K."/>
            <person name="Haridas S."/>
            <person name="Kuo A."/>
            <person name="Salamov A."/>
            <person name="Ahrendt S.R."/>
            <person name="Lipzen A."/>
            <person name="Sullivan W."/>
            <person name="Andreopoulos W.B."/>
            <person name="Clum A."/>
            <person name="Lindquist E."/>
            <person name="Daum C."/>
            <person name="Ramamoorthy G.K."/>
            <person name="Gryganskyi A."/>
            <person name="Culley D."/>
            <person name="Magnuson J.K."/>
            <person name="James T.Y."/>
            <person name="O'Malley M.A."/>
            <person name="Stajich J.E."/>
            <person name="Spatafora J.W."/>
            <person name="Visel A."/>
            <person name="Grigoriev I.V."/>
        </authorList>
    </citation>
    <scope>NUCLEOTIDE SEQUENCE [LARGE SCALE GENOMIC DNA]</scope>
    <source>
        <strain evidence="2 3">S4</strain>
    </source>
</reference>
<keyword evidence="1" id="KW-0472">Membrane</keyword>
<protein>
    <submittedName>
        <fullName evidence="2">Uncharacterized protein</fullName>
    </submittedName>
</protein>
<evidence type="ECO:0000313" key="3">
    <source>
        <dbReference type="Proteomes" id="UP000193944"/>
    </source>
</evidence>
<gene>
    <name evidence="2" type="ORF">BCR32DRAFT_281595</name>
</gene>
<keyword evidence="1" id="KW-0812">Transmembrane</keyword>
<evidence type="ECO:0000313" key="2">
    <source>
        <dbReference type="EMBL" id="ORX79220.1"/>
    </source>
</evidence>